<keyword evidence="2" id="KW-1185">Reference proteome</keyword>
<comment type="caution">
    <text evidence="1">The sequence shown here is derived from an EMBL/GenBank/DDBJ whole genome shotgun (WGS) entry which is preliminary data.</text>
</comment>
<evidence type="ECO:0000313" key="1">
    <source>
        <dbReference type="EMBL" id="TYP95526.1"/>
    </source>
</evidence>
<evidence type="ECO:0008006" key="3">
    <source>
        <dbReference type="Google" id="ProtNLM"/>
    </source>
</evidence>
<sequence length="516" mass="58717">MVGGIQIYFSFFLDSQIKQTLTNRVQQSINHSFSLTINDLDLHLLGRRITISGATLSSKKQDKKNNLYATIEDIHIRGISFWQLLIYQKLNLKKVQIINPHISLTKAPSSNSSITPRDIRKKLSSNDVLKQQSIPKFSVTGLSLNYTTKNKQNGSSLSFRDSDIHLYEISLDSAALTSNKIITAKNIITDFRDLQYRTANGVYKLSTNQIVFSSFDSSMNIRSLQLKPQFDKASFPKQFKYETNRISLNIPTVEIQNLDPLQLNKANGITAQKVQINKPNLDIFKDKHAPFPPNRQPPLPQQMLKNIPFTLDIDSLSIENGNIKYSQLNPRADTTGYILFADLNADFTNLSNLQNRTKKTNPPTLSVRTNVMDSARLQVQFTFPTSTLKQHISGHLDSMDMRAFNSALEPMAFVRVDKGQILDMNFDMVLDKQEATGKVAFRYKDLKISLLDKESKKEDFGKKMKSLLANTIKIKSKNRAEDLRIGKVNFKRIERKAVFNYWWKSLLSGLKPSIGL</sequence>
<name>A0A5D3YN18_9BACT</name>
<dbReference type="Proteomes" id="UP000324595">
    <property type="component" value="Unassembled WGS sequence"/>
</dbReference>
<reference evidence="1 2" key="1">
    <citation type="submission" date="2019-07" db="EMBL/GenBank/DDBJ databases">
        <title>Genomic Encyclopedia of Archaeal and Bacterial Type Strains, Phase II (KMG-II): from individual species to whole genera.</title>
        <authorList>
            <person name="Goeker M."/>
        </authorList>
    </citation>
    <scope>NUCLEOTIDE SEQUENCE [LARGE SCALE GENOMIC DNA]</scope>
    <source>
        <strain evidence="1 2">DSM 21935</strain>
    </source>
</reference>
<protein>
    <recommendedName>
        <fullName evidence="3">DUF748 domain-containing protein</fullName>
    </recommendedName>
</protein>
<proteinExistence type="predicted"/>
<gene>
    <name evidence="1" type="ORF">LX73_0834</name>
</gene>
<dbReference type="AlphaFoldDB" id="A0A5D3YN18"/>
<accession>A0A5D3YN18</accession>
<evidence type="ECO:0000313" key="2">
    <source>
        <dbReference type="Proteomes" id="UP000324595"/>
    </source>
</evidence>
<organism evidence="1 2">
    <name type="scientific">Fodinibius salinus</name>
    <dbReference type="NCBI Taxonomy" id="860790"/>
    <lineage>
        <taxon>Bacteria</taxon>
        <taxon>Pseudomonadati</taxon>
        <taxon>Balneolota</taxon>
        <taxon>Balneolia</taxon>
        <taxon>Balneolales</taxon>
        <taxon>Balneolaceae</taxon>
        <taxon>Fodinibius</taxon>
    </lineage>
</organism>
<dbReference type="EMBL" id="VNHY01000001">
    <property type="protein sequence ID" value="TYP95526.1"/>
    <property type="molecule type" value="Genomic_DNA"/>
</dbReference>